<evidence type="ECO:0000313" key="8">
    <source>
        <dbReference type="EMBL" id="PRY84817.1"/>
    </source>
</evidence>
<name>A0A2T0WDN6_9RHOB</name>
<dbReference type="InterPro" id="IPR031337">
    <property type="entry name" value="KDPG/KHG_AS_1"/>
</dbReference>
<evidence type="ECO:0000313" key="9">
    <source>
        <dbReference type="Proteomes" id="UP000238392"/>
    </source>
</evidence>
<evidence type="ECO:0000256" key="3">
    <source>
        <dbReference type="ARBA" id="ARBA00006906"/>
    </source>
</evidence>
<dbReference type="SUPFAM" id="SSF51569">
    <property type="entry name" value="Aldolase"/>
    <property type="match status" value="1"/>
</dbReference>
<dbReference type="InterPro" id="IPR013785">
    <property type="entry name" value="Aldolase_TIM"/>
</dbReference>
<keyword evidence="9" id="KW-1185">Reference proteome</keyword>
<comment type="catalytic activity">
    <reaction evidence="1">
        <text>2-dehydro-3-deoxy-6-phospho-D-gluconate = D-glyceraldehyde 3-phosphate + pyruvate</text>
        <dbReference type="Rhea" id="RHEA:17089"/>
        <dbReference type="ChEBI" id="CHEBI:15361"/>
        <dbReference type="ChEBI" id="CHEBI:57569"/>
        <dbReference type="ChEBI" id="CHEBI:59776"/>
        <dbReference type="EC" id="4.1.2.14"/>
    </reaction>
</comment>
<keyword evidence="7" id="KW-0119">Carbohydrate metabolism</keyword>
<dbReference type="NCBIfam" id="TIGR01182">
    <property type="entry name" value="eda"/>
    <property type="match status" value="1"/>
</dbReference>
<comment type="subunit">
    <text evidence="4">Homotrimer.</text>
</comment>
<sequence>MTVFDTLSEYGVVPVIAIDDADQALPLADALIEGGLPVAEITFRTDAARDVIAQIAASRPQMIVGAGTVLTEAQADAAQAAGAKFALSPGIDGAVLAHAQRIGLPFAPGIMTPSELQLALRHDCPMVKFFPAMPAGGPNMLKNIAAPYAHTGIGFNPTGGVTLDNLPDWLALPQVRAVGGTWIATRADIAAGNWDQITRNAAEAVARIKDIRSKA</sequence>
<gene>
    <name evidence="8" type="ORF">CLV74_12029</name>
</gene>
<dbReference type="PANTHER" id="PTHR30246">
    <property type="entry name" value="2-KETO-3-DEOXY-6-PHOSPHOGLUCONATE ALDOLASE"/>
    <property type="match status" value="1"/>
</dbReference>
<dbReference type="GO" id="GO:0008675">
    <property type="term" value="F:2-dehydro-3-deoxy-phosphogluconate aldolase activity"/>
    <property type="evidence" value="ECO:0007669"/>
    <property type="project" value="UniProtKB-EC"/>
</dbReference>
<evidence type="ECO:0000256" key="5">
    <source>
        <dbReference type="ARBA" id="ARBA00013063"/>
    </source>
</evidence>
<dbReference type="RefSeq" id="WP_106268110.1">
    <property type="nucleotide sequence ID" value="NZ_PVTQ01000020.1"/>
</dbReference>
<evidence type="ECO:0000256" key="6">
    <source>
        <dbReference type="ARBA" id="ARBA00023239"/>
    </source>
</evidence>
<accession>A0A2T0WDN6</accession>
<comment type="similarity">
    <text evidence="3">Belongs to the KHG/KDPG aldolase family.</text>
</comment>
<proteinExistence type="inferred from homology"/>
<dbReference type="OrthoDB" id="9805177at2"/>
<comment type="pathway">
    <text evidence="2">Carbohydrate acid metabolism; 2-dehydro-3-deoxy-D-gluconate degradation; D-glyceraldehyde 3-phosphate and pyruvate from 2-dehydro-3-deoxy-D-gluconate: step 2/2.</text>
</comment>
<dbReference type="PROSITE" id="PS00159">
    <property type="entry name" value="ALDOLASE_KDPG_KHG_1"/>
    <property type="match status" value="1"/>
</dbReference>
<evidence type="ECO:0000256" key="7">
    <source>
        <dbReference type="ARBA" id="ARBA00023277"/>
    </source>
</evidence>
<dbReference type="InterPro" id="IPR000887">
    <property type="entry name" value="Aldlse_KDPG_KHG"/>
</dbReference>
<dbReference type="EMBL" id="PVTQ01000020">
    <property type="protein sequence ID" value="PRY84817.1"/>
    <property type="molecule type" value="Genomic_DNA"/>
</dbReference>
<keyword evidence="6" id="KW-0456">Lyase</keyword>
<dbReference type="Pfam" id="PF01081">
    <property type="entry name" value="Aldolase"/>
    <property type="match status" value="1"/>
</dbReference>
<evidence type="ECO:0000256" key="1">
    <source>
        <dbReference type="ARBA" id="ARBA00000654"/>
    </source>
</evidence>
<protein>
    <recommendedName>
        <fullName evidence="5">2-dehydro-3-deoxy-phosphogluconate aldolase</fullName>
        <ecNumber evidence="5">4.1.2.14</ecNumber>
    </recommendedName>
</protein>
<dbReference type="AlphaFoldDB" id="A0A2T0WDN6"/>
<dbReference type="EC" id="4.1.2.14" evidence="5"/>
<organism evidence="8 9">
    <name type="scientific">Donghicola tyrosinivorans</name>
    <dbReference type="NCBI Taxonomy" id="1652492"/>
    <lineage>
        <taxon>Bacteria</taxon>
        <taxon>Pseudomonadati</taxon>
        <taxon>Pseudomonadota</taxon>
        <taxon>Alphaproteobacteria</taxon>
        <taxon>Rhodobacterales</taxon>
        <taxon>Roseobacteraceae</taxon>
        <taxon>Donghicola</taxon>
    </lineage>
</organism>
<dbReference type="Proteomes" id="UP000238392">
    <property type="component" value="Unassembled WGS sequence"/>
</dbReference>
<evidence type="ECO:0000256" key="2">
    <source>
        <dbReference type="ARBA" id="ARBA00004736"/>
    </source>
</evidence>
<comment type="caution">
    <text evidence="8">The sequence shown here is derived from an EMBL/GenBank/DDBJ whole genome shotgun (WGS) entry which is preliminary data.</text>
</comment>
<dbReference type="CDD" id="cd00452">
    <property type="entry name" value="KDPG_aldolase"/>
    <property type="match status" value="1"/>
</dbReference>
<dbReference type="PANTHER" id="PTHR30246:SF1">
    <property type="entry name" value="2-DEHYDRO-3-DEOXY-6-PHOSPHOGALACTONATE ALDOLASE-RELATED"/>
    <property type="match status" value="1"/>
</dbReference>
<dbReference type="Gene3D" id="3.20.20.70">
    <property type="entry name" value="Aldolase class I"/>
    <property type="match status" value="1"/>
</dbReference>
<reference evidence="8 9" key="1">
    <citation type="submission" date="2018-03" db="EMBL/GenBank/DDBJ databases">
        <title>Genomic Encyclopedia of Archaeal and Bacterial Type Strains, Phase II (KMG-II): from individual species to whole genera.</title>
        <authorList>
            <person name="Goeker M."/>
        </authorList>
    </citation>
    <scope>NUCLEOTIDE SEQUENCE [LARGE SCALE GENOMIC DNA]</scope>
    <source>
        <strain evidence="8 9">DSM 100212</strain>
    </source>
</reference>
<evidence type="ECO:0000256" key="4">
    <source>
        <dbReference type="ARBA" id="ARBA00011233"/>
    </source>
</evidence>